<dbReference type="Gene3D" id="3.40.640.10">
    <property type="entry name" value="Type I PLP-dependent aspartate aminotransferase-like (Major domain)"/>
    <property type="match status" value="1"/>
</dbReference>
<organism evidence="8 9">
    <name type="scientific">Solibaculum intestinale</name>
    <dbReference type="NCBI Taxonomy" id="3133165"/>
    <lineage>
        <taxon>Bacteria</taxon>
        <taxon>Bacillati</taxon>
        <taxon>Bacillota</taxon>
        <taxon>Clostridia</taxon>
        <taxon>Eubacteriales</taxon>
        <taxon>Oscillospiraceae</taxon>
        <taxon>Solibaculum</taxon>
    </lineage>
</organism>
<proteinExistence type="inferred from homology"/>
<dbReference type="InterPro" id="IPR015421">
    <property type="entry name" value="PyrdxlP-dep_Trfase_major"/>
</dbReference>
<dbReference type="InterPro" id="IPR015424">
    <property type="entry name" value="PyrdxlP-dep_Trfase"/>
</dbReference>
<evidence type="ECO:0000256" key="1">
    <source>
        <dbReference type="ARBA" id="ARBA00001933"/>
    </source>
</evidence>
<keyword evidence="3" id="KW-0210">Decarboxylase</keyword>
<keyword evidence="4" id="KW-0663">Pyridoxal phosphate</keyword>
<feature type="domain" description="Orn/Lys/Arg decarboxylases family 1 pyridoxal-P attachment site" evidence="6">
    <location>
        <begin position="5"/>
        <end position="286"/>
    </location>
</feature>
<dbReference type="Proteomes" id="UP001489509">
    <property type="component" value="Unassembled WGS sequence"/>
</dbReference>
<evidence type="ECO:0000259" key="6">
    <source>
        <dbReference type="Pfam" id="PF01276"/>
    </source>
</evidence>
<evidence type="ECO:0000256" key="4">
    <source>
        <dbReference type="ARBA" id="ARBA00022898"/>
    </source>
</evidence>
<protein>
    <submittedName>
        <fullName evidence="8">Aminotransferase class I/II-fold pyridoxal phosphate-dependent enzyme</fullName>
    </submittedName>
</protein>
<evidence type="ECO:0000256" key="3">
    <source>
        <dbReference type="ARBA" id="ARBA00022793"/>
    </source>
</evidence>
<dbReference type="Gene3D" id="3.90.100.10">
    <property type="entry name" value="Orn/Lys/Arg decarboxylase, C-terminal domain"/>
    <property type="match status" value="1"/>
</dbReference>
<dbReference type="RefSeq" id="WP_349218425.1">
    <property type="nucleotide sequence ID" value="NZ_JBBMFD010000005.1"/>
</dbReference>
<dbReference type="EMBL" id="JBBMFD010000005">
    <property type="protein sequence ID" value="MEQ2440066.1"/>
    <property type="molecule type" value="Genomic_DNA"/>
</dbReference>
<comment type="similarity">
    <text evidence="2">Belongs to the Orn/Lys/Arg decarboxylase class-I family.</text>
</comment>
<keyword evidence="9" id="KW-1185">Reference proteome</keyword>
<evidence type="ECO:0000256" key="5">
    <source>
        <dbReference type="ARBA" id="ARBA00023239"/>
    </source>
</evidence>
<keyword evidence="8" id="KW-0808">Transferase</keyword>
<dbReference type="InterPro" id="IPR000310">
    <property type="entry name" value="Orn/Lys/Arg_deCO2ase_major_dom"/>
</dbReference>
<dbReference type="Pfam" id="PF01276">
    <property type="entry name" value="OKR_DC_1"/>
    <property type="match status" value="1"/>
</dbReference>
<dbReference type="PANTHER" id="PTHR43277:SF4">
    <property type="entry name" value="ARGININE DECARBOXYLASE"/>
    <property type="match status" value="1"/>
</dbReference>
<evidence type="ECO:0000256" key="2">
    <source>
        <dbReference type="ARBA" id="ARBA00010671"/>
    </source>
</evidence>
<accession>A0ABV1E0M7</accession>
<feature type="domain" description="Orn/Lys/Arg decarboxylase C-terminal" evidence="7">
    <location>
        <begin position="378"/>
        <end position="434"/>
    </location>
</feature>
<comment type="cofactor">
    <cofactor evidence="1">
        <name>pyridoxal 5'-phosphate</name>
        <dbReference type="ChEBI" id="CHEBI:597326"/>
    </cofactor>
</comment>
<dbReference type="Pfam" id="PF03711">
    <property type="entry name" value="OKR_DC_1_C"/>
    <property type="match status" value="1"/>
</dbReference>
<keyword evidence="8" id="KW-0032">Aminotransferase</keyword>
<name>A0ABV1E0M7_9FIRM</name>
<dbReference type="PANTHER" id="PTHR43277">
    <property type="entry name" value="ARGININE DECARBOXYLASE"/>
    <property type="match status" value="1"/>
</dbReference>
<evidence type="ECO:0000313" key="8">
    <source>
        <dbReference type="EMBL" id="MEQ2440066.1"/>
    </source>
</evidence>
<reference evidence="8 9" key="1">
    <citation type="submission" date="2024-03" db="EMBL/GenBank/DDBJ databases">
        <title>Human intestinal bacterial collection.</title>
        <authorList>
            <person name="Pauvert C."/>
            <person name="Hitch T.C.A."/>
            <person name="Clavel T."/>
        </authorList>
    </citation>
    <scope>NUCLEOTIDE SEQUENCE [LARGE SCALE GENOMIC DNA]</scope>
    <source>
        <strain evidence="8 9">CLA-JM-H44</strain>
    </source>
</reference>
<sequence>MSASPLLNALEQHLALGRVPMHMPGHKGIASPLDRMGDLLRLDTTEIPDTDSLYEAAGPIAEAMERASALYKTKRTLFSAGGCSLCIQTMLRLAVPQGGKIVAGRTIHRSAVNAMALLDITPVWVLPRPDAGDGLPGRIYPQDIEAALTENPDACAVYVTTPDYYGVLCDLKGISAVCRAHGVPLLVDNAHGAHLKFAAPGAHPLERGASITCDSAHKTLPVMTGGAWLHIAEDAYCAEAPSAMALFGSTSPSYPIMVSLDLCRAWLEEEGTAAFSRLKEQVEDVRRHALALGMTLPQGEWDPVRITIGTGPLGLTGHTAAELLRQQGVEPEYADGLHVVLIPSPFNPEKDYVRLKNALSALPGCRTPLPKAGTVTALPKVAASPRQALLAPGERIAIDDSVGRIAAEASCPCPPGVPVVAPGEIIDQEAAKILKSYGICEIKVIK</sequence>
<dbReference type="InterPro" id="IPR008286">
    <property type="entry name" value="Prn/Lys/Arg_de-COase_C"/>
</dbReference>
<dbReference type="SUPFAM" id="SSF53383">
    <property type="entry name" value="PLP-dependent transferases"/>
    <property type="match status" value="1"/>
</dbReference>
<gene>
    <name evidence="8" type="ORF">WMO26_04420</name>
</gene>
<keyword evidence="5" id="KW-0456">Lyase</keyword>
<comment type="caution">
    <text evidence="8">The sequence shown here is derived from an EMBL/GenBank/DDBJ whole genome shotgun (WGS) entry which is preliminary data.</text>
</comment>
<evidence type="ECO:0000313" key="9">
    <source>
        <dbReference type="Proteomes" id="UP001489509"/>
    </source>
</evidence>
<dbReference type="GO" id="GO:0008483">
    <property type="term" value="F:transaminase activity"/>
    <property type="evidence" value="ECO:0007669"/>
    <property type="project" value="UniProtKB-KW"/>
</dbReference>
<evidence type="ECO:0000259" key="7">
    <source>
        <dbReference type="Pfam" id="PF03711"/>
    </source>
</evidence>
<dbReference type="InterPro" id="IPR052357">
    <property type="entry name" value="Orn_Lys_Arg_decarboxylase-I"/>
</dbReference>